<evidence type="ECO:0000313" key="3">
    <source>
        <dbReference type="Proteomes" id="UP001523216"/>
    </source>
</evidence>
<reference evidence="2 3" key="1">
    <citation type="submission" date="2022-06" db="EMBL/GenBank/DDBJ databases">
        <title>Actinoplanes abujensis sp. nov., isolated from Nigerian arid soil.</title>
        <authorList>
            <person name="Ding P."/>
        </authorList>
    </citation>
    <scope>NUCLEOTIDE SEQUENCE [LARGE SCALE GENOMIC DNA]</scope>
    <source>
        <strain evidence="3">TRM88002</strain>
    </source>
</reference>
<evidence type="ECO:0000313" key="2">
    <source>
        <dbReference type="EMBL" id="MCM4077150.1"/>
    </source>
</evidence>
<organism evidence="2 3">
    <name type="scientific">Paractinoplanes hotanensis</name>
    <dbReference type="NCBI Taxonomy" id="2906497"/>
    <lineage>
        <taxon>Bacteria</taxon>
        <taxon>Bacillati</taxon>
        <taxon>Actinomycetota</taxon>
        <taxon>Actinomycetes</taxon>
        <taxon>Micromonosporales</taxon>
        <taxon>Micromonosporaceae</taxon>
        <taxon>Paractinoplanes</taxon>
    </lineage>
</organism>
<proteinExistence type="predicted"/>
<accession>A0ABT0XU64</accession>
<sequence length="213" mass="22693">MYRSRFRIGCLAVLAAVLVIGGCADSAGEQPADGPGLTGGWSTAGCEFLRLPEQMAVAGVAMPVTPAKLQAAMDRIDTAGRAEFGASFAGLEVDQENTRAIVHRVPSAAFDEFIRRAAQDTCIIVRDAPYSAVDLAVWHDRVLADLAYWTHNGIRIVSVGARHDGAGVEIGTQDLAKARTEIPARYGPEAPLLFLQEAPVRPLTNPTATPRND</sequence>
<keyword evidence="3" id="KW-1185">Reference proteome</keyword>
<protein>
    <submittedName>
        <fullName evidence="2">Uncharacterized protein</fullName>
    </submittedName>
</protein>
<comment type="caution">
    <text evidence="2">The sequence shown here is derived from an EMBL/GenBank/DDBJ whole genome shotgun (WGS) entry which is preliminary data.</text>
</comment>
<name>A0ABT0XU64_9ACTN</name>
<keyword evidence="1" id="KW-0732">Signal</keyword>
<dbReference type="PROSITE" id="PS51257">
    <property type="entry name" value="PROKAR_LIPOPROTEIN"/>
    <property type="match status" value="1"/>
</dbReference>
<feature type="signal peptide" evidence="1">
    <location>
        <begin position="1"/>
        <end position="26"/>
    </location>
</feature>
<dbReference type="RefSeq" id="WP_251797050.1">
    <property type="nucleotide sequence ID" value="NZ_JAMQOL010000008.1"/>
</dbReference>
<evidence type="ECO:0000256" key="1">
    <source>
        <dbReference type="SAM" id="SignalP"/>
    </source>
</evidence>
<gene>
    <name evidence="2" type="ORF">LXN57_06165</name>
</gene>
<dbReference type="Proteomes" id="UP001523216">
    <property type="component" value="Unassembled WGS sequence"/>
</dbReference>
<dbReference type="EMBL" id="JAMQOL010000008">
    <property type="protein sequence ID" value="MCM4077150.1"/>
    <property type="molecule type" value="Genomic_DNA"/>
</dbReference>
<feature type="chain" id="PRO_5047450420" evidence="1">
    <location>
        <begin position="27"/>
        <end position="213"/>
    </location>
</feature>